<feature type="region of interest" description="Disordered" evidence="1">
    <location>
        <begin position="227"/>
        <end position="255"/>
    </location>
</feature>
<keyword evidence="2" id="KW-0472">Membrane</keyword>
<proteinExistence type="predicted"/>
<keyword evidence="2" id="KW-0812">Transmembrane</keyword>
<reference evidence="3 4" key="1">
    <citation type="submission" date="2019-07" db="EMBL/GenBank/DDBJ databases">
        <title>New species of Amycolatopsis and Streptomyces.</title>
        <authorList>
            <person name="Duangmal K."/>
            <person name="Teo W.F.A."/>
            <person name="Lipun K."/>
        </authorList>
    </citation>
    <scope>NUCLEOTIDE SEQUENCE [LARGE SCALE GENOMIC DNA]</scope>
    <source>
        <strain evidence="3 4">TISTR 2346</strain>
    </source>
</reference>
<feature type="transmembrane region" description="Helical" evidence="2">
    <location>
        <begin position="79"/>
        <end position="99"/>
    </location>
</feature>
<name>A0A5N8WEL2_9ACTN</name>
<organism evidence="3 4">
    <name type="scientific">Streptomyces phyllanthi</name>
    <dbReference type="NCBI Taxonomy" id="1803180"/>
    <lineage>
        <taxon>Bacteria</taxon>
        <taxon>Bacillati</taxon>
        <taxon>Actinomycetota</taxon>
        <taxon>Actinomycetes</taxon>
        <taxon>Kitasatosporales</taxon>
        <taxon>Streptomycetaceae</taxon>
        <taxon>Streptomyces</taxon>
    </lineage>
</organism>
<sequence length="273" mass="30722">MRRGNNSSCLGVAIAWFLLLVLWSMVGSTLALPFIVADPESLPASKQPGPGESAGVYGIPVVAALVVVLLASRTRPHQWWVFLARTASLVVLAWVAAAWAETKADAPDGNYSTFVPLMAGGVAFAHHRALLWWDRGGFNGGRRRPAAGEVWLAMVPYRDSDTVDKHYCVIMRNRLRYAEVMQITSQDKSHRSDHIRMPNHGWNDGSDKEPYIEVGLPARRVPYDDFISDKPKGRCPKSTWRELRARRPESEHSDLRKAWSEITRQVDRLKRRA</sequence>
<gene>
    <name evidence="3" type="ORF">FNH04_33400</name>
</gene>
<keyword evidence="2" id="KW-1133">Transmembrane helix</keyword>
<feature type="compositionally biased region" description="Basic and acidic residues" evidence="1">
    <location>
        <begin position="239"/>
        <end position="255"/>
    </location>
</feature>
<dbReference type="RefSeq" id="WP_152789592.1">
    <property type="nucleotide sequence ID" value="NZ_BAABEQ010000089.1"/>
</dbReference>
<keyword evidence="4" id="KW-1185">Reference proteome</keyword>
<dbReference type="EMBL" id="VJZE01000343">
    <property type="protein sequence ID" value="MPY44625.1"/>
    <property type="molecule type" value="Genomic_DNA"/>
</dbReference>
<evidence type="ECO:0000256" key="2">
    <source>
        <dbReference type="SAM" id="Phobius"/>
    </source>
</evidence>
<dbReference type="OrthoDB" id="3295034at2"/>
<dbReference type="AlphaFoldDB" id="A0A5N8WEL2"/>
<feature type="transmembrane region" description="Helical" evidence="2">
    <location>
        <begin position="55"/>
        <end position="72"/>
    </location>
</feature>
<dbReference type="Proteomes" id="UP000326979">
    <property type="component" value="Unassembled WGS sequence"/>
</dbReference>
<feature type="region of interest" description="Disordered" evidence="1">
    <location>
        <begin position="188"/>
        <end position="208"/>
    </location>
</feature>
<feature type="transmembrane region" description="Helical" evidence="2">
    <location>
        <begin position="111"/>
        <end position="133"/>
    </location>
</feature>
<evidence type="ECO:0000256" key="1">
    <source>
        <dbReference type="SAM" id="MobiDB-lite"/>
    </source>
</evidence>
<evidence type="ECO:0000313" key="3">
    <source>
        <dbReference type="EMBL" id="MPY44625.1"/>
    </source>
</evidence>
<comment type="caution">
    <text evidence="3">The sequence shown here is derived from an EMBL/GenBank/DDBJ whole genome shotgun (WGS) entry which is preliminary data.</text>
</comment>
<protein>
    <submittedName>
        <fullName evidence="3">Uncharacterized protein</fullName>
    </submittedName>
</protein>
<evidence type="ECO:0000313" key="4">
    <source>
        <dbReference type="Proteomes" id="UP000326979"/>
    </source>
</evidence>
<accession>A0A5N8WEL2</accession>